<proteinExistence type="predicted"/>
<accession>A0ABR5F6B8</accession>
<evidence type="ECO:0000313" key="2">
    <source>
        <dbReference type="Proteomes" id="UP000035425"/>
    </source>
</evidence>
<organism evidence="1 2">
    <name type="scientific">Protofrankia coriariae</name>
    <dbReference type="NCBI Taxonomy" id="1562887"/>
    <lineage>
        <taxon>Bacteria</taxon>
        <taxon>Bacillati</taxon>
        <taxon>Actinomycetota</taxon>
        <taxon>Actinomycetes</taxon>
        <taxon>Frankiales</taxon>
        <taxon>Frankiaceae</taxon>
        <taxon>Protofrankia</taxon>
    </lineage>
</organism>
<evidence type="ECO:0000313" key="1">
    <source>
        <dbReference type="EMBL" id="KLL12276.1"/>
    </source>
</evidence>
<reference evidence="1 2" key="1">
    <citation type="submission" date="2014-12" db="EMBL/GenBank/DDBJ databases">
        <title>Frankia sp. BMG5.1 draft genome.</title>
        <authorList>
            <person name="Gtari M."/>
            <person name="Ghodhbane-Gtari F."/>
            <person name="Nouioui I."/>
            <person name="Ktari A."/>
            <person name="Hezbri K."/>
            <person name="Mimouni W."/>
            <person name="Sbissi I."/>
            <person name="Ayari A."/>
            <person name="Yamanaka T."/>
            <person name="Normand P."/>
            <person name="Tisa L.S."/>
            <person name="Boudabous A."/>
        </authorList>
    </citation>
    <scope>NUCLEOTIDE SEQUENCE [LARGE SCALE GENOMIC DNA]</scope>
    <source>
        <strain evidence="1 2">BMG5.1</strain>
    </source>
</reference>
<dbReference type="Proteomes" id="UP000035425">
    <property type="component" value="Unassembled WGS sequence"/>
</dbReference>
<protein>
    <submittedName>
        <fullName evidence="1">Uncharacterized protein</fullName>
    </submittedName>
</protein>
<gene>
    <name evidence="1" type="ORF">FrCorBMG51_06195</name>
</gene>
<dbReference type="EMBL" id="JWIO01000006">
    <property type="protein sequence ID" value="KLL12276.1"/>
    <property type="molecule type" value="Genomic_DNA"/>
</dbReference>
<comment type="caution">
    <text evidence="1">The sequence shown here is derived from an EMBL/GenBank/DDBJ whole genome shotgun (WGS) entry which is preliminary data.</text>
</comment>
<keyword evidence="2" id="KW-1185">Reference proteome</keyword>
<name>A0ABR5F6B8_9ACTN</name>
<sequence>MTMLVISSGPGTAGPWQSGKDVRLTLTAPWPRLTGWPTVASRPVVNAAVLGGWLRPVSGGDGHRRRGHPHRP</sequence>